<name>A0ABQ2IZB4_9DEIO</name>
<proteinExistence type="predicted"/>
<comment type="caution">
    <text evidence="1">The sequence shown here is derived from an EMBL/GenBank/DDBJ whole genome shotgun (WGS) entry which is preliminary data.</text>
</comment>
<evidence type="ECO:0000313" key="2">
    <source>
        <dbReference type="Proteomes" id="UP000645517"/>
    </source>
</evidence>
<keyword evidence="2" id="KW-1185">Reference proteome</keyword>
<sequence>MTASPLPWGMTFADTSFEARTWALMGLLSRADGSVMTLAEYEDVWDELMSAVEARGLRFSGRAMPLDLDALSPQAVRAALHPQDRGVNEPL</sequence>
<dbReference type="EMBL" id="BMOR01000005">
    <property type="protein sequence ID" value="GGN35662.1"/>
    <property type="molecule type" value="Genomic_DNA"/>
</dbReference>
<evidence type="ECO:0000313" key="1">
    <source>
        <dbReference type="EMBL" id="GGN35662.1"/>
    </source>
</evidence>
<organism evidence="1 2">
    <name type="scientific">Deinococcus daejeonensis</name>
    <dbReference type="NCBI Taxonomy" id="1007098"/>
    <lineage>
        <taxon>Bacteria</taxon>
        <taxon>Thermotogati</taxon>
        <taxon>Deinococcota</taxon>
        <taxon>Deinococci</taxon>
        <taxon>Deinococcales</taxon>
        <taxon>Deinococcaceae</taxon>
        <taxon>Deinococcus</taxon>
    </lineage>
</organism>
<accession>A0ABQ2IZB4</accession>
<dbReference type="Proteomes" id="UP000645517">
    <property type="component" value="Unassembled WGS sequence"/>
</dbReference>
<gene>
    <name evidence="1" type="ORF">GCM10010842_15630</name>
</gene>
<protein>
    <submittedName>
        <fullName evidence="1">Uncharacterized protein</fullName>
    </submittedName>
</protein>
<reference evidence="2" key="1">
    <citation type="journal article" date="2019" name="Int. J. Syst. Evol. Microbiol.">
        <title>The Global Catalogue of Microorganisms (GCM) 10K type strain sequencing project: providing services to taxonomists for standard genome sequencing and annotation.</title>
        <authorList>
            <consortium name="The Broad Institute Genomics Platform"/>
            <consortium name="The Broad Institute Genome Sequencing Center for Infectious Disease"/>
            <person name="Wu L."/>
            <person name="Ma J."/>
        </authorList>
    </citation>
    <scope>NUCLEOTIDE SEQUENCE [LARGE SCALE GENOMIC DNA]</scope>
    <source>
        <strain evidence="2">JCM 16918</strain>
    </source>
</reference>